<evidence type="ECO:0000313" key="2">
    <source>
        <dbReference type="Proteomes" id="UP001159363"/>
    </source>
</evidence>
<sequence>MFARCPSGQKIISVIVAYGRLWTIAALDPNIELAFLTKELLLKYAHHEDRYMYNRHPAYLQHDEDFCDCLPCNECFEGCTTSLPDTPHSCS</sequence>
<reference evidence="1 2" key="1">
    <citation type="submission" date="2023-02" db="EMBL/GenBank/DDBJ databases">
        <title>LHISI_Scaffold_Assembly.</title>
        <authorList>
            <person name="Stuart O.P."/>
            <person name="Cleave R."/>
            <person name="Magrath M.J.L."/>
            <person name="Mikheyev A.S."/>
        </authorList>
    </citation>
    <scope>NUCLEOTIDE SEQUENCE [LARGE SCALE GENOMIC DNA]</scope>
    <source>
        <strain evidence="1">Daus_M_001</strain>
        <tissue evidence="1">Leg muscle</tissue>
    </source>
</reference>
<accession>A0ABQ9II08</accession>
<protein>
    <submittedName>
        <fullName evidence="1">Uncharacterized protein</fullName>
    </submittedName>
</protein>
<gene>
    <name evidence="1" type="ORF">PR048_001686</name>
</gene>
<comment type="caution">
    <text evidence="1">The sequence shown here is derived from an EMBL/GenBank/DDBJ whole genome shotgun (WGS) entry which is preliminary data.</text>
</comment>
<proteinExistence type="predicted"/>
<evidence type="ECO:0000313" key="1">
    <source>
        <dbReference type="EMBL" id="KAJ8896342.1"/>
    </source>
</evidence>
<organism evidence="1 2">
    <name type="scientific">Dryococelus australis</name>
    <dbReference type="NCBI Taxonomy" id="614101"/>
    <lineage>
        <taxon>Eukaryota</taxon>
        <taxon>Metazoa</taxon>
        <taxon>Ecdysozoa</taxon>
        <taxon>Arthropoda</taxon>
        <taxon>Hexapoda</taxon>
        <taxon>Insecta</taxon>
        <taxon>Pterygota</taxon>
        <taxon>Neoptera</taxon>
        <taxon>Polyneoptera</taxon>
        <taxon>Phasmatodea</taxon>
        <taxon>Verophasmatodea</taxon>
        <taxon>Anareolatae</taxon>
        <taxon>Phasmatidae</taxon>
        <taxon>Eurycanthinae</taxon>
        <taxon>Dryococelus</taxon>
    </lineage>
</organism>
<dbReference type="Proteomes" id="UP001159363">
    <property type="component" value="Chromosome 1"/>
</dbReference>
<name>A0ABQ9II08_9NEOP</name>
<dbReference type="EMBL" id="JARBHB010000001">
    <property type="protein sequence ID" value="KAJ8896342.1"/>
    <property type="molecule type" value="Genomic_DNA"/>
</dbReference>
<keyword evidence="2" id="KW-1185">Reference proteome</keyword>